<dbReference type="PANTHER" id="PTHR38041:SF2">
    <property type="entry name" value="SECRETED CHORISMATE MUTASE"/>
    <property type="match status" value="1"/>
</dbReference>
<dbReference type="SUPFAM" id="SSF48600">
    <property type="entry name" value="Chorismate mutase II"/>
    <property type="match status" value="1"/>
</dbReference>
<evidence type="ECO:0000256" key="4">
    <source>
        <dbReference type="ARBA" id="ARBA00023235"/>
    </source>
</evidence>
<feature type="domain" description="Chorismate mutase" evidence="6">
    <location>
        <begin position="1"/>
        <end position="101"/>
    </location>
</feature>
<evidence type="ECO:0000256" key="2">
    <source>
        <dbReference type="ARBA" id="ARBA00012404"/>
    </source>
</evidence>
<dbReference type="InterPro" id="IPR036263">
    <property type="entry name" value="Chorismate_II_sf"/>
</dbReference>
<evidence type="ECO:0000259" key="6">
    <source>
        <dbReference type="PROSITE" id="PS51168"/>
    </source>
</evidence>
<dbReference type="InterPro" id="IPR008240">
    <property type="entry name" value="Chorismate_mutase_periplasmic"/>
</dbReference>
<dbReference type="GO" id="GO:0046417">
    <property type="term" value="P:chorismate metabolic process"/>
    <property type="evidence" value="ECO:0007669"/>
    <property type="project" value="InterPro"/>
</dbReference>
<comment type="pathway">
    <text evidence="1">Metabolic intermediate biosynthesis; prephenate biosynthesis; prephenate from chorismate: step 1/1.</text>
</comment>
<evidence type="ECO:0000313" key="7">
    <source>
        <dbReference type="EMBL" id="GGA92801.1"/>
    </source>
</evidence>
<dbReference type="Proteomes" id="UP000646478">
    <property type="component" value="Unassembled WGS sequence"/>
</dbReference>
<proteinExistence type="predicted"/>
<dbReference type="SMART" id="SM00830">
    <property type="entry name" value="CM_2"/>
    <property type="match status" value="1"/>
</dbReference>
<feature type="signal peptide" evidence="5">
    <location>
        <begin position="1"/>
        <end position="24"/>
    </location>
</feature>
<dbReference type="EC" id="5.4.99.5" evidence="2"/>
<keyword evidence="3 5" id="KW-0732">Signal</keyword>
<dbReference type="InterPro" id="IPR036979">
    <property type="entry name" value="CM_dom_sf"/>
</dbReference>
<keyword evidence="8" id="KW-1185">Reference proteome</keyword>
<dbReference type="PANTHER" id="PTHR38041">
    <property type="entry name" value="CHORISMATE MUTASE"/>
    <property type="match status" value="1"/>
</dbReference>
<dbReference type="NCBIfam" id="NF005965">
    <property type="entry name" value="PRK08055.1"/>
    <property type="match status" value="1"/>
</dbReference>
<name>A0A916WFE5_9HYPH</name>
<feature type="chain" id="PRO_5037460888" description="chorismate mutase" evidence="5">
    <location>
        <begin position="25"/>
        <end position="182"/>
    </location>
</feature>
<dbReference type="NCBIfam" id="TIGR01806">
    <property type="entry name" value="CM_mono2"/>
    <property type="match status" value="1"/>
</dbReference>
<accession>A0A916WFE5</accession>
<reference evidence="7" key="2">
    <citation type="submission" date="2020-09" db="EMBL/GenBank/DDBJ databases">
        <authorList>
            <person name="Sun Q."/>
            <person name="Zhou Y."/>
        </authorList>
    </citation>
    <scope>NUCLEOTIDE SEQUENCE</scope>
    <source>
        <strain evidence="7">CGMCC 1.15082</strain>
    </source>
</reference>
<dbReference type="InterPro" id="IPR051331">
    <property type="entry name" value="Chorismate_mutase-related"/>
</dbReference>
<dbReference type="GO" id="GO:0009697">
    <property type="term" value="P:salicylic acid biosynthetic process"/>
    <property type="evidence" value="ECO:0007669"/>
    <property type="project" value="TreeGrafter"/>
</dbReference>
<evidence type="ECO:0000256" key="1">
    <source>
        <dbReference type="ARBA" id="ARBA00004817"/>
    </source>
</evidence>
<reference evidence="7" key="1">
    <citation type="journal article" date="2014" name="Int. J. Syst. Evol. Microbiol.">
        <title>Complete genome sequence of Corynebacterium casei LMG S-19264T (=DSM 44701T), isolated from a smear-ripened cheese.</title>
        <authorList>
            <consortium name="US DOE Joint Genome Institute (JGI-PGF)"/>
            <person name="Walter F."/>
            <person name="Albersmeier A."/>
            <person name="Kalinowski J."/>
            <person name="Ruckert C."/>
        </authorList>
    </citation>
    <scope>NUCLEOTIDE SEQUENCE</scope>
    <source>
        <strain evidence="7">CGMCC 1.15082</strain>
    </source>
</reference>
<dbReference type="Pfam" id="PF01817">
    <property type="entry name" value="CM_2"/>
    <property type="match status" value="1"/>
</dbReference>
<evidence type="ECO:0000256" key="5">
    <source>
        <dbReference type="SAM" id="SignalP"/>
    </source>
</evidence>
<dbReference type="InterPro" id="IPR002701">
    <property type="entry name" value="CM_II_prokaryot"/>
</dbReference>
<gene>
    <name evidence="7" type="primary">pheA2</name>
    <name evidence="7" type="ORF">GCM10011491_21100</name>
</gene>
<evidence type="ECO:0000256" key="3">
    <source>
        <dbReference type="ARBA" id="ARBA00022729"/>
    </source>
</evidence>
<protein>
    <recommendedName>
        <fullName evidence="2">chorismate mutase</fullName>
        <ecNumber evidence="2">5.4.99.5</ecNumber>
    </recommendedName>
</protein>
<dbReference type="EMBL" id="BMHH01000007">
    <property type="protein sequence ID" value="GGA92801.1"/>
    <property type="molecule type" value="Genomic_DNA"/>
</dbReference>
<sequence>MGINALLRLLFIIAILITPSMAGAAEDQKLFSLIDQRLAYMKDVAAYKAASHQPVEDIAQEEKVIAASKAEAGRIGLAPDSIGPFLRAQIDAAKAIQYRYRADWMSVPRENTKPIPLPVLRARIGETGDAILRQLQAVLVSQGRIRPGQRALFDRMVDEPKLTAADKKKLFEALRKVSLRKG</sequence>
<dbReference type="Gene3D" id="1.20.59.10">
    <property type="entry name" value="Chorismate mutase"/>
    <property type="match status" value="1"/>
</dbReference>
<keyword evidence="4" id="KW-0413">Isomerase</keyword>
<dbReference type="PROSITE" id="PS51168">
    <property type="entry name" value="CHORISMATE_MUT_2"/>
    <property type="match status" value="1"/>
</dbReference>
<dbReference type="AlphaFoldDB" id="A0A916WFE5"/>
<organism evidence="7 8">
    <name type="scientific">Brucella endophytica</name>
    <dbReference type="NCBI Taxonomy" id="1963359"/>
    <lineage>
        <taxon>Bacteria</taxon>
        <taxon>Pseudomonadati</taxon>
        <taxon>Pseudomonadota</taxon>
        <taxon>Alphaproteobacteria</taxon>
        <taxon>Hyphomicrobiales</taxon>
        <taxon>Brucellaceae</taxon>
        <taxon>Brucella/Ochrobactrum group</taxon>
        <taxon>Brucella</taxon>
    </lineage>
</organism>
<comment type="caution">
    <text evidence="7">The sequence shown here is derived from an EMBL/GenBank/DDBJ whole genome shotgun (WGS) entry which is preliminary data.</text>
</comment>
<dbReference type="GO" id="GO:0004106">
    <property type="term" value="F:chorismate mutase activity"/>
    <property type="evidence" value="ECO:0007669"/>
    <property type="project" value="UniProtKB-EC"/>
</dbReference>
<evidence type="ECO:0000313" key="8">
    <source>
        <dbReference type="Proteomes" id="UP000646478"/>
    </source>
</evidence>